<dbReference type="InterPro" id="IPR037941">
    <property type="entry name" value="SeP"/>
</dbReference>
<evidence type="ECO:0000313" key="9">
    <source>
        <dbReference type="Proteomes" id="UP000663879"/>
    </source>
</evidence>
<dbReference type="GO" id="GO:0005576">
    <property type="term" value="C:extracellular region"/>
    <property type="evidence" value="ECO:0007669"/>
    <property type="project" value="UniProtKB-SubCell"/>
</dbReference>
<evidence type="ECO:0000256" key="1">
    <source>
        <dbReference type="ARBA" id="ARBA00004613"/>
    </source>
</evidence>
<feature type="domain" description="Selenoprotein P N-terminal" evidence="7">
    <location>
        <begin position="22"/>
        <end position="169"/>
    </location>
</feature>
<keyword evidence="2" id="KW-0964">Secreted</keyword>
<evidence type="ECO:0000256" key="3">
    <source>
        <dbReference type="ARBA" id="ARBA00022729"/>
    </source>
</evidence>
<evidence type="ECO:0000313" key="8">
    <source>
        <dbReference type="EMBL" id="CAF1002965.1"/>
    </source>
</evidence>
<evidence type="ECO:0000256" key="6">
    <source>
        <dbReference type="SAM" id="SignalP"/>
    </source>
</evidence>
<dbReference type="Proteomes" id="UP000663879">
    <property type="component" value="Unassembled WGS sequence"/>
</dbReference>
<evidence type="ECO:0000256" key="2">
    <source>
        <dbReference type="ARBA" id="ARBA00022525"/>
    </source>
</evidence>
<protein>
    <recommendedName>
        <fullName evidence="7">Selenoprotein P N-terminal domain-containing protein</fullName>
    </recommendedName>
</protein>
<dbReference type="InterPro" id="IPR007671">
    <property type="entry name" value="Selenoprotein-P_N"/>
</dbReference>
<dbReference type="OrthoDB" id="6134775at2759"/>
<keyword evidence="4" id="KW-0712">Selenocysteine</keyword>
<keyword evidence="3 6" id="KW-0732">Signal</keyword>
<feature type="chain" id="PRO_5032819417" description="Selenoprotein P N-terminal domain-containing protein" evidence="6">
    <location>
        <begin position="21"/>
        <end position="179"/>
    </location>
</feature>
<keyword evidence="5" id="KW-0325">Glycoprotein</keyword>
<sequence length="179" mass="20845">MLKFVIFLIFFLTISKLNVSLKLCERSPKWSLNGKTFPYDFKSNFKLLAFLKTSCSFCRKQAKNLGLLDNELKAENKSVAILIVNSYDYDCIGRSHIFRNLTHVNVFQDIPKMDVWRINNASIDDMIIFDKYNRMVKHLSMPDSFVHSGSVKQAILEIYNKDMCSDNNKRISMKSRKPV</sequence>
<dbReference type="EMBL" id="CAJNOC010003918">
    <property type="protein sequence ID" value="CAF1002965.1"/>
    <property type="molecule type" value="Genomic_DNA"/>
</dbReference>
<name>A0A814GZN7_9BILA</name>
<dbReference type="Gene3D" id="3.40.30.10">
    <property type="entry name" value="Glutaredoxin"/>
    <property type="match status" value="1"/>
</dbReference>
<dbReference type="AlphaFoldDB" id="A0A814GZN7"/>
<evidence type="ECO:0000256" key="5">
    <source>
        <dbReference type="ARBA" id="ARBA00023180"/>
    </source>
</evidence>
<dbReference type="PANTHER" id="PTHR10105:SF2">
    <property type="entry name" value="AGAP003297-PA"/>
    <property type="match status" value="1"/>
</dbReference>
<dbReference type="GO" id="GO:0008430">
    <property type="term" value="F:selenium binding"/>
    <property type="evidence" value="ECO:0007669"/>
    <property type="project" value="InterPro"/>
</dbReference>
<accession>A0A814GZN7</accession>
<comment type="caution">
    <text evidence="8">The sequence shown here is derived from an EMBL/GenBank/DDBJ whole genome shotgun (WGS) entry which is preliminary data.</text>
</comment>
<dbReference type="GO" id="GO:0001887">
    <property type="term" value="P:selenium compound metabolic process"/>
    <property type="evidence" value="ECO:0007669"/>
    <property type="project" value="TreeGrafter"/>
</dbReference>
<keyword evidence="9" id="KW-1185">Reference proteome</keyword>
<dbReference type="InterPro" id="IPR036249">
    <property type="entry name" value="Thioredoxin-like_sf"/>
</dbReference>
<gene>
    <name evidence="8" type="ORF">OXX778_LOCUS16505</name>
</gene>
<dbReference type="Pfam" id="PF04592">
    <property type="entry name" value="SelP_N"/>
    <property type="match status" value="1"/>
</dbReference>
<organism evidence="8 9">
    <name type="scientific">Brachionus calyciflorus</name>
    <dbReference type="NCBI Taxonomy" id="104777"/>
    <lineage>
        <taxon>Eukaryota</taxon>
        <taxon>Metazoa</taxon>
        <taxon>Spiralia</taxon>
        <taxon>Gnathifera</taxon>
        <taxon>Rotifera</taxon>
        <taxon>Eurotatoria</taxon>
        <taxon>Monogononta</taxon>
        <taxon>Pseudotrocha</taxon>
        <taxon>Ploima</taxon>
        <taxon>Brachionidae</taxon>
        <taxon>Brachionus</taxon>
    </lineage>
</organism>
<evidence type="ECO:0000256" key="4">
    <source>
        <dbReference type="ARBA" id="ARBA00022933"/>
    </source>
</evidence>
<proteinExistence type="predicted"/>
<comment type="subcellular location">
    <subcellularLocation>
        <location evidence="1">Secreted</location>
    </subcellularLocation>
</comment>
<reference evidence="8" key="1">
    <citation type="submission" date="2021-02" db="EMBL/GenBank/DDBJ databases">
        <authorList>
            <person name="Nowell W R."/>
        </authorList>
    </citation>
    <scope>NUCLEOTIDE SEQUENCE</scope>
    <source>
        <strain evidence="8">Ploen Becks lab</strain>
    </source>
</reference>
<dbReference type="PANTHER" id="PTHR10105">
    <property type="entry name" value="SELENOPROTEIN P"/>
    <property type="match status" value="1"/>
</dbReference>
<evidence type="ECO:0000259" key="7">
    <source>
        <dbReference type="Pfam" id="PF04592"/>
    </source>
</evidence>
<dbReference type="SUPFAM" id="SSF52833">
    <property type="entry name" value="Thioredoxin-like"/>
    <property type="match status" value="1"/>
</dbReference>
<feature type="signal peptide" evidence="6">
    <location>
        <begin position="1"/>
        <end position="20"/>
    </location>
</feature>